<dbReference type="OMA" id="WHEVFRR"/>
<dbReference type="InterPro" id="IPR052895">
    <property type="entry name" value="HetReg/Transcr_Mod"/>
</dbReference>
<evidence type="ECO:0000313" key="2">
    <source>
        <dbReference type="EMBL" id="OJJ65532.1"/>
    </source>
</evidence>
<dbReference type="VEuPathDB" id="FungiDB:ASPBRDRAFT_139843"/>
<proteinExistence type="predicted"/>
<evidence type="ECO:0000259" key="1">
    <source>
        <dbReference type="Pfam" id="PF06985"/>
    </source>
</evidence>
<feature type="domain" description="Heterokaryon incompatibility" evidence="1">
    <location>
        <begin position="60"/>
        <end position="193"/>
    </location>
</feature>
<protein>
    <recommendedName>
        <fullName evidence="1">Heterokaryon incompatibility domain-containing protein</fullName>
    </recommendedName>
</protein>
<dbReference type="PANTHER" id="PTHR24148:SF78">
    <property type="entry name" value="HETEROKARYON INCOMPATIBILITY DOMAIN-CONTAINING PROTEIN"/>
    <property type="match status" value="1"/>
</dbReference>
<organism evidence="2 3">
    <name type="scientific">Aspergillus brasiliensis (strain CBS 101740 / IMI 381727 / IBT 21946)</name>
    <dbReference type="NCBI Taxonomy" id="767769"/>
    <lineage>
        <taxon>Eukaryota</taxon>
        <taxon>Fungi</taxon>
        <taxon>Dikarya</taxon>
        <taxon>Ascomycota</taxon>
        <taxon>Pezizomycotina</taxon>
        <taxon>Eurotiomycetes</taxon>
        <taxon>Eurotiomycetidae</taxon>
        <taxon>Eurotiales</taxon>
        <taxon>Aspergillaceae</taxon>
        <taxon>Aspergillus</taxon>
        <taxon>Aspergillus subgen. Circumdati</taxon>
    </lineage>
</organism>
<dbReference type="Pfam" id="PF06985">
    <property type="entry name" value="HET"/>
    <property type="match status" value="1"/>
</dbReference>
<dbReference type="GeneID" id="93571620"/>
<dbReference type="RefSeq" id="XP_067472783.1">
    <property type="nucleotide sequence ID" value="XM_067619132.1"/>
</dbReference>
<dbReference type="InterPro" id="IPR055530">
    <property type="entry name" value="DUF7104"/>
</dbReference>
<keyword evidence="3" id="KW-1185">Reference proteome</keyword>
<dbReference type="AlphaFoldDB" id="A0A1L9U1K5"/>
<dbReference type="InterPro" id="IPR010730">
    <property type="entry name" value="HET"/>
</dbReference>
<accession>A0A1L9U1K5</accession>
<name>A0A1L9U1K5_ASPBC</name>
<dbReference type="OrthoDB" id="3477286at2759"/>
<evidence type="ECO:0000313" key="3">
    <source>
        <dbReference type="Proteomes" id="UP000184499"/>
    </source>
</evidence>
<feature type="non-terminal residue" evidence="2">
    <location>
        <position position="595"/>
    </location>
</feature>
<dbReference type="Pfam" id="PF23397">
    <property type="entry name" value="DUF7104"/>
    <property type="match status" value="2"/>
</dbReference>
<reference evidence="3" key="1">
    <citation type="journal article" date="2017" name="Genome Biol.">
        <title>Comparative genomics reveals high biological diversity and specific adaptations in the industrially and medically important fungal genus Aspergillus.</title>
        <authorList>
            <person name="de Vries R.P."/>
            <person name="Riley R."/>
            <person name="Wiebenga A."/>
            <person name="Aguilar-Osorio G."/>
            <person name="Amillis S."/>
            <person name="Uchima C.A."/>
            <person name="Anderluh G."/>
            <person name="Asadollahi M."/>
            <person name="Askin M."/>
            <person name="Barry K."/>
            <person name="Battaglia E."/>
            <person name="Bayram O."/>
            <person name="Benocci T."/>
            <person name="Braus-Stromeyer S.A."/>
            <person name="Caldana C."/>
            <person name="Canovas D."/>
            <person name="Cerqueira G.C."/>
            <person name="Chen F."/>
            <person name="Chen W."/>
            <person name="Choi C."/>
            <person name="Clum A."/>
            <person name="Dos Santos R.A."/>
            <person name="Damasio A.R."/>
            <person name="Diallinas G."/>
            <person name="Emri T."/>
            <person name="Fekete E."/>
            <person name="Flipphi M."/>
            <person name="Freyberg S."/>
            <person name="Gallo A."/>
            <person name="Gournas C."/>
            <person name="Habgood R."/>
            <person name="Hainaut M."/>
            <person name="Harispe M.L."/>
            <person name="Henrissat B."/>
            <person name="Hilden K.S."/>
            <person name="Hope R."/>
            <person name="Hossain A."/>
            <person name="Karabika E."/>
            <person name="Karaffa L."/>
            <person name="Karanyi Z."/>
            <person name="Krasevec N."/>
            <person name="Kuo A."/>
            <person name="Kusch H."/>
            <person name="LaButti K."/>
            <person name="Lagendijk E.L."/>
            <person name="Lapidus A."/>
            <person name="Levasseur A."/>
            <person name="Lindquist E."/>
            <person name="Lipzen A."/>
            <person name="Logrieco A.F."/>
            <person name="MacCabe A."/>
            <person name="Maekelae M.R."/>
            <person name="Malavazi I."/>
            <person name="Melin P."/>
            <person name="Meyer V."/>
            <person name="Mielnichuk N."/>
            <person name="Miskei M."/>
            <person name="Molnar A.P."/>
            <person name="Mule G."/>
            <person name="Ngan C.Y."/>
            <person name="Orejas M."/>
            <person name="Orosz E."/>
            <person name="Ouedraogo J.P."/>
            <person name="Overkamp K.M."/>
            <person name="Park H.-S."/>
            <person name="Perrone G."/>
            <person name="Piumi F."/>
            <person name="Punt P.J."/>
            <person name="Ram A.F."/>
            <person name="Ramon A."/>
            <person name="Rauscher S."/>
            <person name="Record E."/>
            <person name="Riano-Pachon D.M."/>
            <person name="Robert V."/>
            <person name="Roehrig J."/>
            <person name="Ruller R."/>
            <person name="Salamov A."/>
            <person name="Salih N.S."/>
            <person name="Samson R.A."/>
            <person name="Sandor E."/>
            <person name="Sanguinetti M."/>
            <person name="Schuetze T."/>
            <person name="Sepcic K."/>
            <person name="Shelest E."/>
            <person name="Sherlock G."/>
            <person name="Sophianopoulou V."/>
            <person name="Squina F.M."/>
            <person name="Sun H."/>
            <person name="Susca A."/>
            <person name="Todd R.B."/>
            <person name="Tsang A."/>
            <person name="Unkles S.E."/>
            <person name="van de Wiele N."/>
            <person name="van Rossen-Uffink D."/>
            <person name="Oliveira J.V."/>
            <person name="Vesth T.C."/>
            <person name="Visser J."/>
            <person name="Yu J.-H."/>
            <person name="Zhou M."/>
            <person name="Andersen M.R."/>
            <person name="Archer D.B."/>
            <person name="Baker S.E."/>
            <person name="Benoit I."/>
            <person name="Brakhage A.A."/>
            <person name="Braus G.H."/>
            <person name="Fischer R."/>
            <person name="Frisvad J.C."/>
            <person name="Goldman G.H."/>
            <person name="Houbraken J."/>
            <person name="Oakley B."/>
            <person name="Pocsi I."/>
            <person name="Scazzocchio C."/>
            <person name="Seiboth B."/>
            <person name="vanKuyk P.A."/>
            <person name="Wortman J."/>
            <person name="Dyer P.S."/>
            <person name="Grigoriev I.V."/>
        </authorList>
    </citation>
    <scope>NUCLEOTIDE SEQUENCE [LARGE SCALE GENOMIC DNA]</scope>
    <source>
        <strain evidence="3">CBS 101740 / IMI 381727 / IBT 21946</strain>
    </source>
</reference>
<dbReference type="EMBL" id="KV878725">
    <property type="protein sequence ID" value="OJJ65532.1"/>
    <property type="molecule type" value="Genomic_DNA"/>
</dbReference>
<dbReference type="PANTHER" id="PTHR24148">
    <property type="entry name" value="ANKYRIN REPEAT DOMAIN-CONTAINING PROTEIN 39 HOMOLOG-RELATED"/>
    <property type="match status" value="1"/>
</dbReference>
<dbReference type="STRING" id="767769.A0A1L9U1K5"/>
<dbReference type="Proteomes" id="UP000184499">
    <property type="component" value="Unassembled WGS sequence"/>
</dbReference>
<gene>
    <name evidence="2" type="ORF">ASPBRDRAFT_139843</name>
</gene>
<sequence>MSSTHEQGSNILVPSFTYSPLPPKSYTRMIRLLPDKDEDALIQCELFNYHLSQPGEVHLYEALSYVWGSSIRSRSIILDGYILPVTESLHTALLHLRSKQLERILWIDAISINQDDDGEKSKQIPLMRMIYAQARRVVVWLGESQEYGDRALFQLGLLGRQKKISVRVGGKVREECEKLLQRDWFRRIWVLQEVGVAQSISIMCGTVQINGHNFCEGLDNLEPSSTLMARISPVSFLIRGASFRSYNDYHSTATLLIGELVSMYRNHKATKQHDKIYALLGLSSDTDSAALVPDYELPWHEVFRRVTQHIFPKCSVEICYGQQTFKVAFNQTCQKLGYRDKWKAEWSLQASGELLQEGDIICLLEGLSQPSILRLCADYYTVVTPVVRPKQQVQNTEDDVTVRENCSAHGLCDIFMGWKVSEPENETDGECLSKLTEITPNYSKEHCETERRLNYTTTVMVDAAMQLLKLGETGKRALDNILSKGRMKGVDTNFLLSQSNGSVSEDLITAAEAVLWQKHESPYAWQKVLTVAVRDTRPCGFIITSILLQRLQEMLPVSEEVVKAAAANKEQGEQIMQLLLKHCGDKLPVSEEVVK</sequence>